<dbReference type="Gene3D" id="3.40.50.1000">
    <property type="entry name" value="HAD superfamily/HAD-like"/>
    <property type="match status" value="1"/>
</dbReference>
<reference evidence="5 6" key="1">
    <citation type="submission" date="2020-08" db="EMBL/GenBank/DDBJ databases">
        <title>Fungal Genomes of the International Space Station.</title>
        <authorList>
            <person name="Seuylemezian A."/>
            <person name="Singh N.K."/>
            <person name="Wood J."/>
            <person name="Venkateswaran K."/>
        </authorList>
    </citation>
    <scope>NUCLEOTIDE SEQUENCE [LARGE SCALE GENOMIC DNA]</scope>
    <source>
        <strain evidence="5 6">S/N-304-OC-R4</strain>
    </source>
</reference>
<proteinExistence type="predicted"/>
<dbReference type="InterPro" id="IPR023214">
    <property type="entry name" value="HAD_sf"/>
</dbReference>
<name>A0ABS7KEC5_9BACL</name>
<dbReference type="SFLD" id="SFLDG01129">
    <property type="entry name" value="C1.5:_HAD__Beta-PGM__Phosphata"/>
    <property type="match status" value="1"/>
</dbReference>
<protein>
    <submittedName>
        <fullName evidence="5">HAD family hydrolase</fullName>
    </submittedName>
</protein>
<comment type="caution">
    <text evidence="5">The sequence shown here is derived from an EMBL/GenBank/DDBJ whole genome shotgun (WGS) entry which is preliminary data.</text>
</comment>
<keyword evidence="2" id="KW-0479">Metal-binding</keyword>
<dbReference type="Gene3D" id="1.10.150.520">
    <property type="match status" value="1"/>
</dbReference>
<dbReference type="NCBIfam" id="TIGR01549">
    <property type="entry name" value="HAD-SF-IA-v1"/>
    <property type="match status" value="1"/>
</dbReference>
<organism evidence="5 6">
    <name type="scientific">Paenibacillus cucumis</name>
    <name type="common">ex Kampfer et al. 2016</name>
    <dbReference type="NCBI Taxonomy" id="1776858"/>
    <lineage>
        <taxon>Bacteria</taxon>
        <taxon>Bacillati</taxon>
        <taxon>Bacillota</taxon>
        <taxon>Bacilli</taxon>
        <taxon>Bacillales</taxon>
        <taxon>Paenibacillaceae</taxon>
        <taxon>Paenibacillus</taxon>
    </lineage>
</organism>
<evidence type="ECO:0000256" key="2">
    <source>
        <dbReference type="ARBA" id="ARBA00022723"/>
    </source>
</evidence>
<dbReference type="InterPro" id="IPR006439">
    <property type="entry name" value="HAD-SF_hydro_IA"/>
</dbReference>
<dbReference type="PRINTS" id="PR00413">
    <property type="entry name" value="HADHALOGNASE"/>
</dbReference>
<evidence type="ECO:0000313" key="5">
    <source>
        <dbReference type="EMBL" id="MBY0202301.1"/>
    </source>
</evidence>
<dbReference type="SFLD" id="SFLDG01135">
    <property type="entry name" value="C1.5.6:_HAD__Beta-PGM__Phospha"/>
    <property type="match status" value="1"/>
</dbReference>
<keyword evidence="3 5" id="KW-0378">Hydrolase</keyword>
<accession>A0ABS7KEC5</accession>
<dbReference type="GO" id="GO:0016787">
    <property type="term" value="F:hydrolase activity"/>
    <property type="evidence" value="ECO:0007669"/>
    <property type="project" value="UniProtKB-KW"/>
</dbReference>
<keyword evidence="4" id="KW-0460">Magnesium</keyword>
<gene>
    <name evidence="5" type="ORF">H7T88_03510</name>
</gene>
<evidence type="ECO:0000256" key="4">
    <source>
        <dbReference type="ARBA" id="ARBA00022842"/>
    </source>
</evidence>
<evidence type="ECO:0000256" key="1">
    <source>
        <dbReference type="ARBA" id="ARBA00001946"/>
    </source>
</evidence>
<dbReference type="SUPFAM" id="SSF56784">
    <property type="entry name" value="HAD-like"/>
    <property type="match status" value="1"/>
</dbReference>
<keyword evidence="6" id="KW-1185">Reference proteome</keyword>
<dbReference type="InterPro" id="IPR036412">
    <property type="entry name" value="HAD-like_sf"/>
</dbReference>
<dbReference type="NCBIfam" id="TIGR01509">
    <property type="entry name" value="HAD-SF-IA-v3"/>
    <property type="match status" value="1"/>
</dbReference>
<dbReference type="InterPro" id="IPR006549">
    <property type="entry name" value="HAD-SF_hydro_IIIA"/>
</dbReference>
<dbReference type="Proteomes" id="UP000706031">
    <property type="component" value="Unassembled WGS sequence"/>
</dbReference>
<dbReference type="InterPro" id="IPR051400">
    <property type="entry name" value="HAD-like_hydrolase"/>
</dbReference>
<evidence type="ECO:0000256" key="3">
    <source>
        <dbReference type="ARBA" id="ARBA00022801"/>
    </source>
</evidence>
<dbReference type="PANTHER" id="PTHR46470">
    <property type="entry name" value="N-ACYLNEURAMINATE-9-PHOSPHATASE"/>
    <property type="match status" value="1"/>
</dbReference>
<sequence length="220" mass="25683">MDRIKAVIFDLDNTILNRTRTFEGFTQSLINTYFGHMESTEHIKQRIIELDEDGYKEKPRLFDELLEELPWAEHPPHEELMAFYGREYVRNSVLMDEAREVVQHLKGRYLIGLITNGQTQIQYGKIDQLGIREDYDHIIVSEEAGVKKPDPRIFQLALDHFGIEPEQCLYIGDHPLNDIQGAAKAGMNTIWMKVNQPWPEKVETTPLHTIQQLRELKTLL</sequence>
<dbReference type="RefSeq" id="WP_221786895.1">
    <property type="nucleotide sequence ID" value="NZ_JACLIC010000007.1"/>
</dbReference>
<dbReference type="EMBL" id="JACLIC010000007">
    <property type="protein sequence ID" value="MBY0202301.1"/>
    <property type="molecule type" value="Genomic_DNA"/>
</dbReference>
<dbReference type="NCBIfam" id="TIGR01662">
    <property type="entry name" value="HAD-SF-IIIA"/>
    <property type="match status" value="1"/>
</dbReference>
<dbReference type="Pfam" id="PF00702">
    <property type="entry name" value="Hydrolase"/>
    <property type="match status" value="1"/>
</dbReference>
<dbReference type="PANTHER" id="PTHR46470:SF2">
    <property type="entry name" value="GLYCERALDEHYDE 3-PHOSPHATE PHOSPHATASE"/>
    <property type="match status" value="1"/>
</dbReference>
<comment type="cofactor">
    <cofactor evidence="1">
        <name>Mg(2+)</name>
        <dbReference type="ChEBI" id="CHEBI:18420"/>
    </cofactor>
</comment>
<evidence type="ECO:0000313" key="6">
    <source>
        <dbReference type="Proteomes" id="UP000706031"/>
    </source>
</evidence>
<dbReference type="SFLD" id="SFLDS00003">
    <property type="entry name" value="Haloacid_Dehalogenase"/>
    <property type="match status" value="1"/>
</dbReference>